<dbReference type="RefSeq" id="WP_144278103.1">
    <property type="nucleotide sequence ID" value="NZ_CP041730.1"/>
</dbReference>
<name>A0A516SEW8_9NEIS</name>
<accession>A0A516SEW8</accession>
<organism evidence="1 2">
    <name type="scientific">Chitinimonas arctica</name>
    <dbReference type="NCBI Taxonomy" id="2594795"/>
    <lineage>
        <taxon>Bacteria</taxon>
        <taxon>Pseudomonadati</taxon>
        <taxon>Pseudomonadota</taxon>
        <taxon>Betaproteobacteria</taxon>
        <taxon>Neisseriales</taxon>
        <taxon>Chitinibacteraceae</taxon>
        <taxon>Chitinimonas</taxon>
    </lineage>
</organism>
<dbReference type="OrthoDB" id="8253269at2"/>
<reference evidence="2" key="1">
    <citation type="submission" date="2019-07" db="EMBL/GenBank/DDBJ databases">
        <title>Chitinimonas sp. nov., isolated from Ny-Alesund, arctica soil.</title>
        <authorList>
            <person name="Xu Q."/>
            <person name="Peng F."/>
        </authorList>
    </citation>
    <scope>NUCLEOTIDE SEQUENCE [LARGE SCALE GENOMIC DNA]</scope>
    <source>
        <strain evidence="2">R3-44</strain>
    </source>
</reference>
<dbReference type="Proteomes" id="UP000317550">
    <property type="component" value="Chromosome"/>
</dbReference>
<evidence type="ECO:0000313" key="2">
    <source>
        <dbReference type="Proteomes" id="UP000317550"/>
    </source>
</evidence>
<dbReference type="KEGG" id="cari:FNU76_10220"/>
<keyword evidence="2" id="KW-1185">Reference proteome</keyword>
<gene>
    <name evidence="1" type="ORF">FNU76_10220</name>
</gene>
<sequence length="454" mass="51275">MVLINDLVRSLQMEKRSFSGRLDAHGLSVEISFSVSINDSGDLVLDFECIPSSEMAAAIKDNHGEETCYFSISGNSDERIFFKTESLQLTTFYESLCGGGLKIFGECEDAELVEKLPSSVEFPILRMYLKGLDGKNSYESKCIAGLLKVCSKGKVSCVNSIAGFIEVRAAADILDVDEWRKQAMSVLEYVQCALSFSFASFLRAPIIEFHGEGLLRIDLLSQPQQIKSACPVFENKCQEDFLKLALSSFHDSLLSAEQIRFVVEWFSMTSSYPEVNLIHYMTALEYLISQKGDKEEKIKRDVEDVLMKERIKSLIGKIDETEMINNKERSNVAKFVNERFPDTKKPSLRDNTIRLLNCWCISFEDIDLKGMVDARNDIVHDGFYKKDKDMLLNYVAAARDLIVQLVSVAIGYSGKYYSYLGGWHEAAIVRTVFVPTQSDLRLRTRKANGSDNTF</sequence>
<proteinExistence type="predicted"/>
<dbReference type="AlphaFoldDB" id="A0A516SEW8"/>
<dbReference type="EMBL" id="CP041730">
    <property type="protein sequence ID" value="QDQ26709.1"/>
    <property type="molecule type" value="Genomic_DNA"/>
</dbReference>
<evidence type="ECO:0000313" key="1">
    <source>
        <dbReference type="EMBL" id="QDQ26709.1"/>
    </source>
</evidence>
<protein>
    <submittedName>
        <fullName evidence="1">Uncharacterized protein</fullName>
    </submittedName>
</protein>